<dbReference type="Pfam" id="PF01549">
    <property type="entry name" value="ShK"/>
    <property type="match status" value="2"/>
</dbReference>
<dbReference type="PANTHER" id="PTHR46707:SF1">
    <property type="entry name" value="COEXPRESSED WITH POLYCYSTINS-RELATED"/>
    <property type="match status" value="1"/>
</dbReference>
<gene>
    <name evidence="2" type="primary">WBGene00099562</name>
</gene>
<dbReference type="PROSITE" id="PS51670">
    <property type="entry name" value="SHKT"/>
    <property type="match status" value="1"/>
</dbReference>
<protein>
    <submittedName>
        <fullName evidence="2">ShK domain-containing protein</fullName>
    </submittedName>
</protein>
<reference evidence="2" key="2">
    <citation type="submission" date="2022-06" db="UniProtKB">
        <authorList>
            <consortium name="EnsemblMetazoa"/>
        </authorList>
    </citation>
    <scope>IDENTIFICATION</scope>
    <source>
        <strain evidence="2">PS312</strain>
    </source>
</reference>
<dbReference type="Gene3D" id="1.10.10.1940">
    <property type="match status" value="1"/>
</dbReference>
<dbReference type="InterPro" id="IPR003582">
    <property type="entry name" value="ShKT_dom"/>
</dbReference>
<dbReference type="AlphaFoldDB" id="A0A2A6CMQ5"/>
<keyword evidence="3" id="KW-1185">Reference proteome</keyword>
<evidence type="ECO:0000313" key="2">
    <source>
        <dbReference type="EnsemblMetazoa" id="PPA10008.1"/>
    </source>
</evidence>
<dbReference type="PANTHER" id="PTHR46707">
    <property type="entry name" value="PROTEIN CBG07468"/>
    <property type="match status" value="1"/>
</dbReference>
<comment type="caution">
    <text evidence="1">Lacks conserved residue(s) required for the propagation of feature annotation.</text>
</comment>
<accession>A0A2A6CMQ5</accession>
<name>A0A2A6CMQ5_PRIPA</name>
<accession>A0A8R1YAJ9</accession>
<sequence length="211" mass="21852">MTSTLTVAVFCALAGATAAQCGKSDHPNCATWQRNGQFCTNPARPLAVRQQYCPITCGNLGCPGGATTTAKPGSGVENTNCAKWSSDSTKPFCVNSMTVAQKAQYCPATCAFEIKPTADCALYTVTDKKFVRGTPSNKTSPEKAIASEAVASKTTVSRAYAGTGCTVKLFADAAPADLTKPTVSFVGKADAHFFTVPDANNAALSYSCTCA</sequence>
<organism evidence="2 3">
    <name type="scientific">Pristionchus pacificus</name>
    <name type="common">Parasitic nematode worm</name>
    <dbReference type="NCBI Taxonomy" id="54126"/>
    <lineage>
        <taxon>Eukaryota</taxon>
        <taxon>Metazoa</taxon>
        <taxon>Ecdysozoa</taxon>
        <taxon>Nematoda</taxon>
        <taxon>Chromadorea</taxon>
        <taxon>Rhabditida</taxon>
        <taxon>Rhabditina</taxon>
        <taxon>Diplogasteromorpha</taxon>
        <taxon>Diplogasteroidea</taxon>
        <taxon>Neodiplogasteridae</taxon>
        <taxon>Pristionchus</taxon>
    </lineage>
</organism>
<evidence type="ECO:0000313" key="3">
    <source>
        <dbReference type="Proteomes" id="UP000005239"/>
    </source>
</evidence>
<evidence type="ECO:0000256" key="1">
    <source>
        <dbReference type="PROSITE-ProRule" id="PRU01005"/>
    </source>
</evidence>
<reference evidence="3" key="1">
    <citation type="journal article" date="2008" name="Nat. Genet.">
        <title>The Pristionchus pacificus genome provides a unique perspective on nematode lifestyle and parasitism.</title>
        <authorList>
            <person name="Dieterich C."/>
            <person name="Clifton S.W."/>
            <person name="Schuster L.N."/>
            <person name="Chinwalla A."/>
            <person name="Delehaunty K."/>
            <person name="Dinkelacker I."/>
            <person name="Fulton L."/>
            <person name="Fulton R."/>
            <person name="Godfrey J."/>
            <person name="Minx P."/>
            <person name="Mitreva M."/>
            <person name="Roeseler W."/>
            <person name="Tian H."/>
            <person name="Witte H."/>
            <person name="Yang S.P."/>
            <person name="Wilson R.K."/>
            <person name="Sommer R.J."/>
        </authorList>
    </citation>
    <scope>NUCLEOTIDE SEQUENCE [LARGE SCALE GENOMIC DNA]</scope>
    <source>
        <strain evidence="3">PS312</strain>
    </source>
</reference>
<dbReference type="EnsemblMetazoa" id="PPA10008.1">
    <property type="protein sequence ID" value="PPA10008.1"/>
    <property type="gene ID" value="WBGene00099562"/>
</dbReference>
<proteinExistence type="predicted"/>
<dbReference type="Proteomes" id="UP000005239">
    <property type="component" value="Unassembled WGS sequence"/>
</dbReference>